<comment type="caution">
    <text evidence="2">The sequence shown here is derived from an EMBL/GenBank/DDBJ whole genome shotgun (WGS) entry which is preliminary data.</text>
</comment>
<dbReference type="AlphaFoldDB" id="A0A5B6WU68"/>
<dbReference type="GO" id="GO:0016740">
    <property type="term" value="F:transferase activity"/>
    <property type="evidence" value="ECO:0007669"/>
    <property type="project" value="UniProtKB-KW"/>
</dbReference>
<protein>
    <submittedName>
        <fullName evidence="2">Glycosyl transferase, family 31</fullName>
    </submittedName>
</protein>
<dbReference type="InterPro" id="IPR018838">
    <property type="entry name" value="ZGRF1-like_N"/>
</dbReference>
<keyword evidence="3" id="KW-1185">Reference proteome</keyword>
<dbReference type="GO" id="GO:0006302">
    <property type="term" value="P:double-strand break repair"/>
    <property type="evidence" value="ECO:0007669"/>
    <property type="project" value="TreeGrafter"/>
</dbReference>
<gene>
    <name evidence="2" type="ORF">EPI10_006481</name>
</gene>
<evidence type="ECO:0000259" key="1">
    <source>
        <dbReference type="Pfam" id="PF10382"/>
    </source>
</evidence>
<keyword evidence="2" id="KW-0808">Transferase</keyword>
<dbReference type="OrthoDB" id="6513042at2759"/>
<dbReference type="GO" id="GO:0035861">
    <property type="term" value="C:site of double-strand break"/>
    <property type="evidence" value="ECO:0007669"/>
    <property type="project" value="TreeGrafter"/>
</dbReference>
<accession>A0A5B6WU68</accession>
<dbReference type="EMBL" id="SMMG02000002">
    <property type="protein sequence ID" value="KAA3484397.1"/>
    <property type="molecule type" value="Genomic_DNA"/>
</dbReference>
<sequence length="466" mass="52259">MLYDESDKLLECRMLRRDEVVSSAQTLTFAAYFVDVGLLQSPPYLNFSDARKKGNEVKPIDRSLSPSQKIIRVYYFDMNFTCISEFKKNELQKYVALQTGPTTTKASVTVIIPGESISSFAHLVETEWQVLYTTQVAQKAKKYHDGFLKLVNSAALQRQIMLYDGSKKLINSRFLNKDEVIQPGESITFDAHLVNIGEAEGNHPGLMDSDVHVSNYNAAGKTEMIHRVQNRLKTRKSFLKGKPQKIASSKVYSDPSFSIPIIAETKSSQNISADKPLRDATQILSILRKPMIQVGIATQSIDKNVMNPVSSVKDPQNSYSTKNFIECSQLQEISIAHHGSSGKLDNIESNECIDIKIPPDIYSKGNFSGNKSSKNTEVGNLHQVHSENLESYTKCCNEESVLGSWSRAAETCHDRVGVMEDCTEVKNSREAVPFSLLYSRRFFSSNWCLQVSSVLSFVSSSIFFFE</sequence>
<dbReference type="InterPro" id="IPR052800">
    <property type="entry name" value="DNA_Repair_Helicase_ZGRF1"/>
</dbReference>
<dbReference type="PANTHER" id="PTHR28535:SF1">
    <property type="entry name" value="PROTEIN ZGRF1"/>
    <property type="match status" value="1"/>
</dbReference>
<organism evidence="2 3">
    <name type="scientific">Gossypium australe</name>
    <dbReference type="NCBI Taxonomy" id="47621"/>
    <lineage>
        <taxon>Eukaryota</taxon>
        <taxon>Viridiplantae</taxon>
        <taxon>Streptophyta</taxon>
        <taxon>Embryophyta</taxon>
        <taxon>Tracheophyta</taxon>
        <taxon>Spermatophyta</taxon>
        <taxon>Magnoliopsida</taxon>
        <taxon>eudicotyledons</taxon>
        <taxon>Gunneridae</taxon>
        <taxon>Pentapetalae</taxon>
        <taxon>rosids</taxon>
        <taxon>malvids</taxon>
        <taxon>Malvales</taxon>
        <taxon>Malvaceae</taxon>
        <taxon>Malvoideae</taxon>
        <taxon>Gossypium</taxon>
    </lineage>
</organism>
<dbReference type="Proteomes" id="UP000325315">
    <property type="component" value="Unassembled WGS sequence"/>
</dbReference>
<name>A0A5B6WU68_9ROSI</name>
<dbReference type="PANTHER" id="PTHR28535">
    <property type="entry name" value="ZINC FINGER GRF-TYPE CONTAINING 1"/>
    <property type="match status" value="1"/>
</dbReference>
<dbReference type="GO" id="GO:0005634">
    <property type="term" value="C:nucleus"/>
    <property type="evidence" value="ECO:0007669"/>
    <property type="project" value="TreeGrafter"/>
</dbReference>
<dbReference type="Pfam" id="PF10382">
    <property type="entry name" value="ZGRF1-like_N"/>
    <property type="match status" value="1"/>
</dbReference>
<reference evidence="3" key="1">
    <citation type="journal article" date="2019" name="Plant Biotechnol. J.">
        <title>Genome sequencing of the Australian wild diploid species Gossypium australe highlights disease resistance and delayed gland morphogenesis.</title>
        <authorList>
            <person name="Cai Y."/>
            <person name="Cai X."/>
            <person name="Wang Q."/>
            <person name="Wang P."/>
            <person name="Zhang Y."/>
            <person name="Cai C."/>
            <person name="Xu Y."/>
            <person name="Wang K."/>
            <person name="Zhou Z."/>
            <person name="Wang C."/>
            <person name="Geng S."/>
            <person name="Li B."/>
            <person name="Dong Q."/>
            <person name="Hou Y."/>
            <person name="Wang H."/>
            <person name="Ai P."/>
            <person name="Liu Z."/>
            <person name="Yi F."/>
            <person name="Sun M."/>
            <person name="An G."/>
            <person name="Cheng J."/>
            <person name="Zhang Y."/>
            <person name="Shi Q."/>
            <person name="Xie Y."/>
            <person name="Shi X."/>
            <person name="Chang Y."/>
            <person name="Huang F."/>
            <person name="Chen Y."/>
            <person name="Hong S."/>
            <person name="Mi L."/>
            <person name="Sun Q."/>
            <person name="Zhang L."/>
            <person name="Zhou B."/>
            <person name="Peng R."/>
            <person name="Zhang X."/>
            <person name="Liu F."/>
        </authorList>
    </citation>
    <scope>NUCLEOTIDE SEQUENCE [LARGE SCALE GENOMIC DNA]</scope>
    <source>
        <strain evidence="3">cv. PA1801</strain>
    </source>
</reference>
<feature type="domain" description="5'-3' DNA helicase ZGRF1-like N-terminal" evidence="1">
    <location>
        <begin position="127"/>
        <end position="202"/>
    </location>
</feature>
<proteinExistence type="predicted"/>
<evidence type="ECO:0000313" key="3">
    <source>
        <dbReference type="Proteomes" id="UP000325315"/>
    </source>
</evidence>
<evidence type="ECO:0000313" key="2">
    <source>
        <dbReference type="EMBL" id="KAA3484397.1"/>
    </source>
</evidence>